<keyword evidence="2" id="KW-0805">Transcription regulation</keyword>
<keyword evidence="6" id="KW-0812">Transmembrane</keyword>
<feature type="compositionally biased region" description="Acidic residues" evidence="5">
    <location>
        <begin position="28"/>
        <end position="37"/>
    </location>
</feature>
<evidence type="ECO:0000313" key="7">
    <source>
        <dbReference type="EMBL" id="KAG6758201.1"/>
    </source>
</evidence>
<keyword evidence="8" id="KW-1185">Reference proteome</keyword>
<accession>A0A8X7YWA6</accession>
<feature type="region of interest" description="Disordered" evidence="5">
    <location>
        <begin position="1"/>
        <end position="69"/>
    </location>
</feature>
<evidence type="ECO:0000256" key="2">
    <source>
        <dbReference type="ARBA" id="ARBA00023015"/>
    </source>
</evidence>
<comment type="caution">
    <text evidence="7">The sequence shown here is derived from an EMBL/GenBank/DDBJ whole genome shotgun (WGS) entry which is preliminary data.</text>
</comment>
<name>A0A8X7YWA6_POPTO</name>
<evidence type="ECO:0000256" key="1">
    <source>
        <dbReference type="ARBA" id="ARBA00004123"/>
    </source>
</evidence>
<proteinExistence type="predicted"/>
<dbReference type="PANTHER" id="PTHR31314:SF164">
    <property type="entry name" value="HTH MYB-TYPE DOMAIN-CONTAINING PROTEIN"/>
    <property type="match status" value="1"/>
</dbReference>
<dbReference type="GO" id="GO:0005634">
    <property type="term" value="C:nucleus"/>
    <property type="evidence" value="ECO:0007669"/>
    <property type="project" value="UniProtKB-SubCell"/>
</dbReference>
<keyword evidence="6" id="KW-0472">Membrane</keyword>
<protein>
    <recommendedName>
        <fullName evidence="9">HTH myb-type domain-containing protein</fullName>
    </recommendedName>
</protein>
<gene>
    <name evidence="7" type="ORF">POTOM_038539</name>
</gene>
<dbReference type="AlphaFoldDB" id="A0A8X7YWA6"/>
<dbReference type="GO" id="GO:0003677">
    <property type="term" value="F:DNA binding"/>
    <property type="evidence" value="ECO:0007669"/>
    <property type="project" value="InterPro"/>
</dbReference>
<dbReference type="NCBIfam" id="TIGR01557">
    <property type="entry name" value="myb_SHAQKYF"/>
    <property type="match status" value="1"/>
</dbReference>
<evidence type="ECO:0000256" key="4">
    <source>
        <dbReference type="ARBA" id="ARBA00023242"/>
    </source>
</evidence>
<dbReference type="GO" id="GO:0003700">
    <property type="term" value="F:DNA-binding transcription factor activity"/>
    <property type="evidence" value="ECO:0007669"/>
    <property type="project" value="InterPro"/>
</dbReference>
<dbReference type="OrthoDB" id="551907at2759"/>
<feature type="transmembrane region" description="Helical" evidence="6">
    <location>
        <begin position="109"/>
        <end position="128"/>
    </location>
</feature>
<evidence type="ECO:0000256" key="6">
    <source>
        <dbReference type="SAM" id="Phobius"/>
    </source>
</evidence>
<dbReference type="InterPro" id="IPR046955">
    <property type="entry name" value="PHR1-like"/>
</dbReference>
<feature type="compositionally biased region" description="Low complexity" evidence="5">
    <location>
        <begin position="47"/>
        <end position="56"/>
    </location>
</feature>
<dbReference type="PANTHER" id="PTHR31314">
    <property type="entry name" value="MYB FAMILY TRANSCRIPTION FACTOR PHL7-LIKE"/>
    <property type="match status" value="1"/>
</dbReference>
<dbReference type="InterPro" id="IPR006447">
    <property type="entry name" value="Myb_dom_plants"/>
</dbReference>
<evidence type="ECO:0000256" key="5">
    <source>
        <dbReference type="SAM" id="MobiDB-lite"/>
    </source>
</evidence>
<sequence length="395" mass="44071">MKLKHQKKMEGSDSFEGSKSSYSNKEVEQDEGDEEEVDKISFKSRNEGVSTSNSSVEENEKKAASTGSVRQYIRSKMPRLRWSPDLHLCFVHAVERLGGQHNGNSMRNLLLIMGIVLICAGATPKLVLQMMNIKGLSIAHVKSHLQMYRSKRSDEPDQGQGLFFEGGDHQIYNLSQLPVLQNSNQRSSCNLRYGDASWRGHDHQMYSHYKGGTALNRFKHGLYGSVSERLVIGRNNHNSLNYDSSINIPSLNVQATSRTHQFLEGVKLFQVSQQEESRPSSMESNFITKLQGRSGIDQKECLNTTSSADKNWRTIQEIQKGSKRKTLDSDCSLDLNLSLKLSTKDDDGLQKCVADGSLSLSLSSSSSSSSKLGRSMEGDGRRKHARMASTQDLTL</sequence>
<dbReference type="Proteomes" id="UP000886885">
    <property type="component" value="Chromosome 10D"/>
</dbReference>
<evidence type="ECO:0000256" key="3">
    <source>
        <dbReference type="ARBA" id="ARBA00023163"/>
    </source>
</evidence>
<keyword evidence="4" id="KW-0539">Nucleus</keyword>
<feature type="compositionally biased region" description="Low complexity" evidence="5">
    <location>
        <begin position="359"/>
        <end position="370"/>
    </location>
</feature>
<dbReference type="EMBL" id="JAAWWB010000020">
    <property type="protein sequence ID" value="KAG6758201.1"/>
    <property type="molecule type" value="Genomic_DNA"/>
</dbReference>
<evidence type="ECO:0008006" key="9">
    <source>
        <dbReference type="Google" id="ProtNLM"/>
    </source>
</evidence>
<keyword evidence="6" id="KW-1133">Transmembrane helix</keyword>
<evidence type="ECO:0000313" key="8">
    <source>
        <dbReference type="Proteomes" id="UP000886885"/>
    </source>
</evidence>
<feature type="compositionally biased region" description="Polar residues" evidence="5">
    <location>
        <begin position="15"/>
        <end position="24"/>
    </location>
</feature>
<reference evidence="7" key="1">
    <citation type="journal article" date="2020" name="bioRxiv">
        <title>Hybrid origin of Populus tomentosa Carr. identified through genome sequencing and phylogenomic analysis.</title>
        <authorList>
            <person name="An X."/>
            <person name="Gao K."/>
            <person name="Chen Z."/>
            <person name="Li J."/>
            <person name="Yang X."/>
            <person name="Yang X."/>
            <person name="Zhou J."/>
            <person name="Guo T."/>
            <person name="Zhao T."/>
            <person name="Huang S."/>
            <person name="Miao D."/>
            <person name="Khan W.U."/>
            <person name="Rao P."/>
            <person name="Ye M."/>
            <person name="Lei B."/>
            <person name="Liao W."/>
            <person name="Wang J."/>
            <person name="Ji L."/>
            <person name="Li Y."/>
            <person name="Guo B."/>
            <person name="Mustafa N.S."/>
            <person name="Li S."/>
            <person name="Yun Q."/>
            <person name="Keller S.R."/>
            <person name="Mao J."/>
            <person name="Zhang R."/>
            <person name="Strauss S.H."/>
        </authorList>
    </citation>
    <scope>NUCLEOTIDE SEQUENCE</scope>
    <source>
        <strain evidence="7">GM15</strain>
        <tissue evidence="7">Leaf</tissue>
    </source>
</reference>
<organism evidence="7 8">
    <name type="scientific">Populus tomentosa</name>
    <name type="common">Chinese white poplar</name>
    <dbReference type="NCBI Taxonomy" id="118781"/>
    <lineage>
        <taxon>Eukaryota</taxon>
        <taxon>Viridiplantae</taxon>
        <taxon>Streptophyta</taxon>
        <taxon>Embryophyta</taxon>
        <taxon>Tracheophyta</taxon>
        <taxon>Spermatophyta</taxon>
        <taxon>Magnoliopsida</taxon>
        <taxon>eudicotyledons</taxon>
        <taxon>Gunneridae</taxon>
        <taxon>Pentapetalae</taxon>
        <taxon>rosids</taxon>
        <taxon>fabids</taxon>
        <taxon>Malpighiales</taxon>
        <taxon>Salicaceae</taxon>
        <taxon>Saliceae</taxon>
        <taxon>Populus</taxon>
    </lineage>
</organism>
<keyword evidence="3" id="KW-0804">Transcription</keyword>
<feature type="region of interest" description="Disordered" evidence="5">
    <location>
        <begin position="359"/>
        <end position="395"/>
    </location>
</feature>
<comment type="subcellular location">
    <subcellularLocation>
        <location evidence="1">Nucleus</location>
    </subcellularLocation>
</comment>